<dbReference type="Gene3D" id="3.50.50.60">
    <property type="entry name" value="FAD/NAD(P)-binding domain"/>
    <property type="match status" value="2"/>
</dbReference>
<comment type="subunit">
    <text evidence="3">Homodimer.</text>
</comment>
<dbReference type="InterPro" id="IPR046952">
    <property type="entry name" value="GSHR/TRXR-like"/>
</dbReference>
<dbReference type="SUPFAM" id="SSF51905">
    <property type="entry name" value="FAD/NAD(P)-binding domain"/>
    <property type="match status" value="1"/>
</dbReference>
<dbReference type="PRINTS" id="PR00411">
    <property type="entry name" value="PNDRDTASEI"/>
</dbReference>
<organism evidence="11">
    <name type="scientific">hydrothermal vent metagenome</name>
    <dbReference type="NCBI Taxonomy" id="652676"/>
    <lineage>
        <taxon>unclassified sequences</taxon>
        <taxon>metagenomes</taxon>
        <taxon>ecological metagenomes</taxon>
    </lineage>
</organism>
<sequence length="448" mass="48783">MTNHYDLICIGGGSGGLAMARRAAQHGAHCAVIENNKLGGTCVNVGCVPKKVMWYASQTHHALNHAKDYGFNFTNLTFDWSTLYTHRQRYISKLNEIYRTSLADAQITHIQGSASFVSEKTIQVNDQTYTANHIVIATGSKPVVPGVLGAEYGITSDGFFELQKRPERVAIVGSGYIAVELAGLLRSLGSEVTLLLRGPGILSRFDSMLRDSLTEEMLNEGINILPGMQLSHITEEQNKLTLHSTNSQQMSGIDCLIWAIGRSPNTSTLNLEAAGVHTDDHGFITCDEFQDTNQSDIYALGDVTGRAALTPVAIAAGRHLADRLFDGKTNARLDYSTIPTVVFSHPPIATMGLTEDEAREIHGESIRVYQTRFTPMSYALSEHKQKTAMKLVTVGVNEKIIGCHIMGDGADEMLQGFAVAIKMGATKADFDKTIAIHPTSSEELVTLR</sequence>
<dbReference type="InterPro" id="IPR006322">
    <property type="entry name" value="Glutathione_Rdtase_euk/bac"/>
</dbReference>
<protein>
    <submittedName>
        <fullName evidence="11">Glutathione reductase</fullName>
        <ecNumber evidence="11">1.8.1.7</ecNumber>
    </submittedName>
</protein>
<dbReference type="Pfam" id="PF02852">
    <property type="entry name" value="Pyr_redox_dim"/>
    <property type="match status" value="1"/>
</dbReference>
<dbReference type="GO" id="GO:0004362">
    <property type="term" value="F:glutathione-disulfide reductase (NADPH) activity"/>
    <property type="evidence" value="ECO:0007669"/>
    <property type="project" value="UniProtKB-EC"/>
</dbReference>
<reference evidence="11" key="1">
    <citation type="submission" date="2018-06" db="EMBL/GenBank/DDBJ databases">
        <authorList>
            <person name="Zhirakovskaya E."/>
        </authorList>
    </citation>
    <scope>NUCLEOTIDE SEQUENCE</scope>
</reference>
<evidence type="ECO:0000256" key="4">
    <source>
        <dbReference type="ARBA" id="ARBA00022630"/>
    </source>
</evidence>
<dbReference type="Pfam" id="PF07992">
    <property type="entry name" value="Pyr_redox_2"/>
    <property type="match status" value="1"/>
</dbReference>
<dbReference type="InterPro" id="IPR023753">
    <property type="entry name" value="FAD/NAD-binding_dom"/>
</dbReference>
<dbReference type="GO" id="GO:0006749">
    <property type="term" value="P:glutathione metabolic process"/>
    <property type="evidence" value="ECO:0007669"/>
    <property type="project" value="InterPro"/>
</dbReference>
<dbReference type="GO" id="GO:0005739">
    <property type="term" value="C:mitochondrion"/>
    <property type="evidence" value="ECO:0007669"/>
    <property type="project" value="TreeGrafter"/>
</dbReference>
<gene>
    <name evidence="11" type="ORF">MNBD_GAMMA16-1190</name>
</gene>
<dbReference type="SUPFAM" id="SSF55424">
    <property type="entry name" value="FAD/NAD-linked reductases, dimerisation (C-terminal) domain"/>
    <property type="match status" value="1"/>
</dbReference>
<accession>A0A3B0Z5F3</accession>
<dbReference type="InterPro" id="IPR036188">
    <property type="entry name" value="FAD/NAD-bd_sf"/>
</dbReference>
<dbReference type="EMBL" id="UOFO01000149">
    <property type="protein sequence ID" value="VAW88665.1"/>
    <property type="molecule type" value="Genomic_DNA"/>
</dbReference>
<dbReference type="PIRSF" id="PIRSF000350">
    <property type="entry name" value="Mercury_reductase_MerA"/>
    <property type="match status" value="1"/>
</dbReference>
<dbReference type="InterPro" id="IPR016156">
    <property type="entry name" value="FAD/NAD-linked_Rdtase_dimer_sf"/>
</dbReference>
<keyword evidence="5" id="KW-0274">FAD</keyword>
<keyword evidence="4" id="KW-0285">Flavoprotein</keyword>
<evidence type="ECO:0000256" key="3">
    <source>
        <dbReference type="ARBA" id="ARBA00011738"/>
    </source>
</evidence>
<dbReference type="InterPro" id="IPR004099">
    <property type="entry name" value="Pyr_nucl-diS_OxRdtase_dimer"/>
</dbReference>
<dbReference type="GO" id="GO:0050661">
    <property type="term" value="F:NADP binding"/>
    <property type="evidence" value="ECO:0007669"/>
    <property type="project" value="InterPro"/>
</dbReference>
<keyword evidence="7" id="KW-1015">Disulfide bond</keyword>
<comment type="similarity">
    <text evidence="2">Belongs to the class-I pyridine nucleotide-disulfide oxidoreductase family.</text>
</comment>
<evidence type="ECO:0000256" key="6">
    <source>
        <dbReference type="ARBA" id="ARBA00023002"/>
    </source>
</evidence>
<dbReference type="EC" id="1.8.1.7" evidence="11"/>
<dbReference type="AlphaFoldDB" id="A0A3B0Z5F3"/>
<evidence type="ECO:0000256" key="2">
    <source>
        <dbReference type="ARBA" id="ARBA00007532"/>
    </source>
</evidence>
<dbReference type="Gene3D" id="3.30.390.30">
    <property type="match status" value="1"/>
</dbReference>
<dbReference type="PANTHER" id="PTHR42737">
    <property type="entry name" value="GLUTATHIONE REDUCTASE"/>
    <property type="match status" value="1"/>
</dbReference>
<proteinExistence type="inferred from homology"/>
<dbReference type="NCBIfam" id="NF004776">
    <property type="entry name" value="PRK06116.1"/>
    <property type="match status" value="1"/>
</dbReference>
<name>A0A3B0Z5F3_9ZZZZ</name>
<dbReference type="PANTHER" id="PTHR42737:SF2">
    <property type="entry name" value="GLUTATHIONE REDUCTASE"/>
    <property type="match status" value="1"/>
</dbReference>
<dbReference type="GO" id="GO:0034599">
    <property type="term" value="P:cellular response to oxidative stress"/>
    <property type="evidence" value="ECO:0007669"/>
    <property type="project" value="TreeGrafter"/>
</dbReference>
<dbReference type="NCBIfam" id="TIGR01421">
    <property type="entry name" value="gluta_reduc_1"/>
    <property type="match status" value="1"/>
</dbReference>
<keyword evidence="8" id="KW-0676">Redox-active center</keyword>
<evidence type="ECO:0000259" key="9">
    <source>
        <dbReference type="Pfam" id="PF02852"/>
    </source>
</evidence>
<dbReference type="FunFam" id="3.50.50.60:FF:000235">
    <property type="entry name" value="Glutathione reductase"/>
    <property type="match status" value="1"/>
</dbReference>
<dbReference type="GO" id="GO:0050660">
    <property type="term" value="F:flavin adenine dinucleotide binding"/>
    <property type="evidence" value="ECO:0007669"/>
    <property type="project" value="InterPro"/>
</dbReference>
<evidence type="ECO:0000259" key="10">
    <source>
        <dbReference type="Pfam" id="PF07992"/>
    </source>
</evidence>
<evidence type="ECO:0000256" key="5">
    <source>
        <dbReference type="ARBA" id="ARBA00022827"/>
    </source>
</evidence>
<dbReference type="PRINTS" id="PR00368">
    <property type="entry name" value="FADPNR"/>
</dbReference>
<evidence type="ECO:0000313" key="11">
    <source>
        <dbReference type="EMBL" id="VAW88665.1"/>
    </source>
</evidence>
<dbReference type="FunFam" id="3.30.390.30:FF:000003">
    <property type="entry name" value="Glutathione reductase"/>
    <property type="match status" value="1"/>
</dbReference>
<dbReference type="InterPro" id="IPR001100">
    <property type="entry name" value="Pyr_nuc-diS_OxRdtase"/>
</dbReference>
<dbReference type="GO" id="GO:0005829">
    <property type="term" value="C:cytosol"/>
    <property type="evidence" value="ECO:0007669"/>
    <property type="project" value="TreeGrafter"/>
</dbReference>
<feature type="domain" description="Pyridine nucleotide-disulphide oxidoreductase dimerisation" evidence="9">
    <location>
        <begin position="338"/>
        <end position="447"/>
    </location>
</feature>
<keyword evidence="6 11" id="KW-0560">Oxidoreductase</keyword>
<dbReference type="InterPro" id="IPR012999">
    <property type="entry name" value="Pyr_OxRdtase_I_AS"/>
</dbReference>
<comment type="cofactor">
    <cofactor evidence="1">
        <name>FAD</name>
        <dbReference type="ChEBI" id="CHEBI:57692"/>
    </cofactor>
</comment>
<evidence type="ECO:0000256" key="7">
    <source>
        <dbReference type="ARBA" id="ARBA00023157"/>
    </source>
</evidence>
<dbReference type="GO" id="GO:0045454">
    <property type="term" value="P:cell redox homeostasis"/>
    <property type="evidence" value="ECO:0007669"/>
    <property type="project" value="InterPro"/>
</dbReference>
<dbReference type="PROSITE" id="PS00076">
    <property type="entry name" value="PYRIDINE_REDOX_1"/>
    <property type="match status" value="1"/>
</dbReference>
<evidence type="ECO:0000256" key="1">
    <source>
        <dbReference type="ARBA" id="ARBA00001974"/>
    </source>
</evidence>
<feature type="domain" description="FAD/NAD(P)-binding" evidence="10">
    <location>
        <begin position="5"/>
        <end position="317"/>
    </location>
</feature>
<evidence type="ECO:0000256" key="8">
    <source>
        <dbReference type="ARBA" id="ARBA00023284"/>
    </source>
</evidence>